<reference evidence="2 3" key="1">
    <citation type="submission" date="2019-02" db="EMBL/GenBank/DDBJ databases">
        <title>Pedobacter sp. RP-1-13 sp. nov., isolated from Arctic soil.</title>
        <authorList>
            <person name="Dahal R.H."/>
        </authorList>
    </citation>
    <scope>NUCLEOTIDE SEQUENCE [LARGE SCALE GENOMIC DNA]</scope>
    <source>
        <strain evidence="2 3">RP-1-13</strain>
    </source>
</reference>
<dbReference type="AlphaFoldDB" id="A0A4R0MN57"/>
<name>A0A4R0MN57_9SPHI</name>
<dbReference type="EMBL" id="SJSK01000006">
    <property type="protein sequence ID" value="TCC88211.1"/>
    <property type="molecule type" value="Genomic_DNA"/>
</dbReference>
<keyword evidence="1" id="KW-1133">Transmembrane helix</keyword>
<feature type="transmembrane region" description="Helical" evidence="1">
    <location>
        <begin position="174"/>
        <end position="195"/>
    </location>
</feature>
<evidence type="ECO:0000313" key="2">
    <source>
        <dbReference type="EMBL" id="TCC88211.1"/>
    </source>
</evidence>
<protein>
    <submittedName>
        <fullName evidence="2">DUF3667 domain-containing protein</fullName>
    </submittedName>
</protein>
<dbReference type="OrthoDB" id="7446256at2"/>
<feature type="transmembrane region" description="Helical" evidence="1">
    <location>
        <begin position="207"/>
        <end position="226"/>
    </location>
</feature>
<keyword evidence="1" id="KW-0812">Transmembrane</keyword>
<dbReference type="InterPro" id="IPR022134">
    <property type="entry name" value="DUF3667"/>
</dbReference>
<feature type="transmembrane region" description="Helical" evidence="1">
    <location>
        <begin position="78"/>
        <end position="98"/>
    </location>
</feature>
<proteinExistence type="predicted"/>
<comment type="caution">
    <text evidence="2">The sequence shown here is derived from an EMBL/GenBank/DDBJ whole genome shotgun (WGS) entry which is preliminary data.</text>
</comment>
<organism evidence="2 3">
    <name type="scientific">Pedobacter frigiditerrae</name>
    <dbReference type="NCBI Taxonomy" id="2530452"/>
    <lineage>
        <taxon>Bacteria</taxon>
        <taxon>Pseudomonadati</taxon>
        <taxon>Bacteroidota</taxon>
        <taxon>Sphingobacteriia</taxon>
        <taxon>Sphingobacteriales</taxon>
        <taxon>Sphingobacteriaceae</taxon>
        <taxon>Pedobacter</taxon>
    </lineage>
</organism>
<gene>
    <name evidence="2" type="ORF">EZ428_21040</name>
</gene>
<accession>A0A4R0MN57</accession>
<feature type="transmembrane region" description="Helical" evidence="1">
    <location>
        <begin position="145"/>
        <end position="162"/>
    </location>
</feature>
<sequence>MNSKHCLNCDTHLVKEQKFCSQCGQPAVVHRFTLSHFFHEAFHAFTHADKGLLYLLKELAIRPGIVAKEYIAGKRKKYYNPFTFFLLLAGFYVLSSTFSASVSADKKPIPEGISRIENPIKKEEAMAMYHRVGVVKNFFTKNSNFVAMIAVPFFALYFWLIYYRKRYNYSEHLVANLMFVSFANLAFSIIVNPIHALFKGTSWEPLMWIWGLLLQLIYFVVAYKGFVELKGLGAMFKIIIATLIGIMLWAFLTQMISAIYVYQNTNFMDYFKHMGGR</sequence>
<evidence type="ECO:0000313" key="3">
    <source>
        <dbReference type="Proteomes" id="UP000292884"/>
    </source>
</evidence>
<dbReference type="Pfam" id="PF12412">
    <property type="entry name" value="DUF3667"/>
    <property type="match status" value="1"/>
</dbReference>
<dbReference type="RefSeq" id="WP_131555210.1">
    <property type="nucleotide sequence ID" value="NZ_SJSK01000006.1"/>
</dbReference>
<dbReference type="Proteomes" id="UP000292884">
    <property type="component" value="Unassembled WGS sequence"/>
</dbReference>
<feature type="transmembrane region" description="Helical" evidence="1">
    <location>
        <begin position="238"/>
        <end position="262"/>
    </location>
</feature>
<keyword evidence="1" id="KW-0472">Membrane</keyword>
<evidence type="ECO:0000256" key="1">
    <source>
        <dbReference type="SAM" id="Phobius"/>
    </source>
</evidence>
<keyword evidence="3" id="KW-1185">Reference proteome</keyword>